<dbReference type="Proteomes" id="UP000264492">
    <property type="component" value="Unassembled WGS sequence"/>
</dbReference>
<proteinExistence type="predicted"/>
<name>A0A371JWX5_9GAMM</name>
<organism evidence="1 2">
    <name type="scientific">Lysobacter silvisoli</name>
    <dbReference type="NCBI Taxonomy" id="2293254"/>
    <lineage>
        <taxon>Bacteria</taxon>
        <taxon>Pseudomonadati</taxon>
        <taxon>Pseudomonadota</taxon>
        <taxon>Gammaproteobacteria</taxon>
        <taxon>Lysobacterales</taxon>
        <taxon>Lysobacteraceae</taxon>
        <taxon>Lysobacter</taxon>
    </lineage>
</organism>
<dbReference type="OrthoDB" id="9135677at2"/>
<dbReference type="AlphaFoldDB" id="A0A371JWX5"/>
<evidence type="ECO:0000313" key="2">
    <source>
        <dbReference type="Proteomes" id="UP000264492"/>
    </source>
</evidence>
<dbReference type="RefSeq" id="WP_115861385.1">
    <property type="nucleotide sequence ID" value="NZ_QTSU01000004.1"/>
</dbReference>
<dbReference type="EMBL" id="QTSU01000004">
    <property type="protein sequence ID" value="RDZ26166.1"/>
    <property type="molecule type" value="Genomic_DNA"/>
</dbReference>
<sequence>MKYKDGTDIAPGDILSIDGVYRGKVIASMDTGRYLPGEESWSYLLHSIMVDTDFAGLVYYTHDACDELELLRRP</sequence>
<gene>
    <name evidence="1" type="ORF">DX914_18000</name>
</gene>
<protein>
    <recommendedName>
        <fullName evidence="3">DUF5348 domain-containing protein</fullName>
    </recommendedName>
</protein>
<reference evidence="1 2" key="1">
    <citation type="submission" date="2018-08" db="EMBL/GenBank/DDBJ databases">
        <title>Lysobacter sp. zong2l5, whole genome shotgun sequence.</title>
        <authorList>
            <person name="Zhang X."/>
            <person name="Feng G."/>
            <person name="Zhu H."/>
        </authorList>
    </citation>
    <scope>NUCLEOTIDE SEQUENCE [LARGE SCALE GENOMIC DNA]</scope>
    <source>
        <strain evidence="2">zong2l5</strain>
    </source>
</reference>
<evidence type="ECO:0008006" key="3">
    <source>
        <dbReference type="Google" id="ProtNLM"/>
    </source>
</evidence>
<evidence type="ECO:0000313" key="1">
    <source>
        <dbReference type="EMBL" id="RDZ26166.1"/>
    </source>
</evidence>
<comment type="caution">
    <text evidence="1">The sequence shown here is derived from an EMBL/GenBank/DDBJ whole genome shotgun (WGS) entry which is preliminary data.</text>
</comment>
<keyword evidence="2" id="KW-1185">Reference proteome</keyword>
<accession>A0A371JWX5</accession>